<protein>
    <recommendedName>
        <fullName evidence="4">EVE domain-containing protein</fullName>
    </recommendedName>
</protein>
<dbReference type="CDD" id="cd21133">
    <property type="entry name" value="EVE"/>
    <property type="match status" value="1"/>
</dbReference>
<feature type="compositionally biased region" description="Low complexity" evidence="3">
    <location>
        <begin position="24"/>
        <end position="37"/>
    </location>
</feature>
<name>A0AAE1C1J6_9PEZI</name>
<dbReference type="Proteomes" id="UP001274830">
    <property type="component" value="Unassembled WGS sequence"/>
</dbReference>
<sequence>MPPKKGTPKAPAAETAASGRPKRTTAAPAATSAPPLATKKRAAPKKTAEPAPKRAKGAPKAKKTEDAPSKPEPATGAVEEESKAAPRKRGRPPKGGETTKATVLEEAAEQQLEDELLDDAAATTGPTAAGAEKKGVKGEPSLTTSKTAQSHEAKAGTKNYWLMKAEQEDRLETAHDGTQINTKFTIDDLRENTVTKPDARPELWDGVRNHVAANHMRAMRKGDLAFFYASGGKAGRSPGIVGTMEVVSEAEWDVTTEDPGAYGYVEEGKKEQRQKWVVVGVQFRSKLDAPVSLKKLQEFKDGKLAGMQLFRQSRLSVAKVTEEEWTFIMDELVGQ</sequence>
<dbReference type="GO" id="GO:0005634">
    <property type="term" value="C:nucleus"/>
    <property type="evidence" value="ECO:0007669"/>
    <property type="project" value="UniProtKB-SubCell"/>
</dbReference>
<feature type="domain" description="EVE" evidence="4">
    <location>
        <begin position="159"/>
        <end position="330"/>
    </location>
</feature>
<dbReference type="InterPro" id="IPR002740">
    <property type="entry name" value="EVE_domain"/>
</dbReference>
<evidence type="ECO:0000259" key="4">
    <source>
        <dbReference type="Pfam" id="PF01878"/>
    </source>
</evidence>
<dbReference type="Pfam" id="PF01878">
    <property type="entry name" value="EVE"/>
    <property type="match status" value="1"/>
</dbReference>
<proteinExistence type="predicted"/>
<reference evidence="5" key="1">
    <citation type="submission" date="2023-07" db="EMBL/GenBank/DDBJ databases">
        <title>Black Yeasts Isolated from many extreme environments.</title>
        <authorList>
            <person name="Coleine C."/>
            <person name="Stajich J.E."/>
            <person name="Selbmann L."/>
        </authorList>
    </citation>
    <scope>NUCLEOTIDE SEQUENCE</scope>
    <source>
        <strain evidence="5">CCFEE 5485</strain>
    </source>
</reference>
<dbReference type="InterPro" id="IPR052181">
    <property type="entry name" value="5hmC_binding"/>
</dbReference>
<dbReference type="PANTHER" id="PTHR14087:SF7">
    <property type="entry name" value="THYMOCYTE NUCLEAR PROTEIN 1"/>
    <property type="match status" value="1"/>
</dbReference>
<comment type="caution">
    <text evidence="5">The sequence shown here is derived from an EMBL/GenBank/DDBJ whole genome shotgun (WGS) entry which is preliminary data.</text>
</comment>
<keyword evidence="6" id="KW-1185">Reference proteome</keyword>
<feature type="compositionally biased region" description="Low complexity" evidence="3">
    <location>
        <begin position="8"/>
        <end position="17"/>
    </location>
</feature>
<evidence type="ECO:0000256" key="2">
    <source>
        <dbReference type="ARBA" id="ARBA00023242"/>
    </source>
</evidence>
<accession>A0AAE1C1J6</accession>
<comment type="subcellular location">
    <subcellularLocation>
        <location evidence="1">Nucleus</location>
    </subcellularLocation>
</comment>
<dbReference type="Gene3D" id="3.10.590.10">
    <property type="entry name" value="ph1033 like domains"/>
    <property type="match status" value="1"/>
</dbReference>
<dbReference type="PANTHER" id="PTHR14087">
    <property type="entry name" value="THYMOCYTE NUCLEAR PROTEIN 1"/>
    <property type="match status" value="1"/>
</dbReference>
<dbReference type="InterPro" id="IPR015947">
    <property type="entry name" value="PUA-like_sf"/>
</dbReference>
<dbReference type="InterPro" id="IPR047197">
    <property type="entry name" value="THYN1-like_EVE"/>
</dbReference>
<evidence type="ECO:0000256" key="3">
    <source>
        <dbReference type="SAM" id="MobiDB-lite"/>
    </source>
</evidence>
<feature type="region of interest" description="Disordered" evidence="3">
    <location>
        <begin position="1"/>
        <end position="154"/>
    </location>
</feature>
<organism evidence="5 6">
    <name type="scientific">Recurvomyces mirabilis</name>
    <dbReference type="NCBI Taxonomy" id="574656"/>
    <lineage>
        <taxon>Eukaryota</taxon>
        <taxon>Fungi</taxon>
        <taxon>Dikarya</taxon>
        <taxon>Ascomycota</taxon>
        <taxon>Pezizomycotina</taxon>
        <taxon>Dothideomycetes</taxon>
        <taxon>Dothideomycetidae</taxon>
        <taxon>Mycosphaerellales</taxon>
        <taxon>Teratosphaeriaceae</taxon>
        <taxon>Recurvomyces</taxon>
    </lineage>
</organism>
<evidence type="ECO:0000313" key="6">
    <source>
        <dbReference type="Proteomes" id="UP001274830"/>
    </source>
</evidence>
<evidence type="ECO:0000313" key="5">
    <source>
        <dbReference type="EMBL" id="KAK3674831.1"/>
    </source>
</evidence>
<dbReference type="SUPFAM" id="SSF88697">
    <property type="entry name" value="PUA domain-like"/>
    <property type="match status" value="1"/>
</dbReference>
<keyword evidence="2" id="KW-0539">Nucleus</keyword>
<dbReference type="AlphaFoldDB" id="A0AAE1C1J6"/>
<feature type="compositionally biased region" description="Low complexity" evidence="3">
    <location>
        <begin position="119"/>
        <end position="130"/>
    </location>
</feature>
<evidence type="ECO:0000256" key="1">
    <source>
        <dbReference type="ARBA" id="ARBA00004123"/>
    </source>
</evidence>
<feature type="compositionally biased region" description="Acidic residues" evidence="3">
    <location>
        <begin position="106"/>
        <end position="118"/>
    </location>
</feature>
<gene>
    <name evidence="5" type="ORF">LTR78_005175</name>
</gene>
<dbReference type="EMBL" id="JAUTXT010000017">
    <property type="protein sequence ID" value="KAK3674831.1"/>
    <property type="molecule type" value="Genomic_DNA"/>
</dbReference>